<reference evidence="1 2" key="1">
    <citation type="submission" date="2009-12" db="EMBL/GenBank/DDBJ databases">
        <title>Genome Sequence of Prevotella timonensis CRIS 5C-B1.</title>
        <authorList>
            <person name="Durkin A.S."/>
            <person name="Madupu R."/>
            <person name="Torralba M."/>
            <person name="Methe B."/>
            <person name="Sutton G."/>
            <person name="Strausberg R.L."/>
            <person name="Nelson K.E."/>
        </authorList>
    </citation>
    <scope>NUCLEOTIDE SEQUENCE [LARGE SCALE GENOMIC DNA]</scope>
    <source>
        <strain evidence="1 2">CRIS 5C-B1</strain>
    </source>
</reference>
<organism evidence="1 2">
    <name type="scientific">Hoylesella timonensis CRIS 5C-B1</name>
    <dbReference type="NCBI Taxonomy" id="679189"/>
    <lineage>
        <taxon>Bacteria</taxon>
        <taxon>Pseudomonadati</taxon>
        <taxon>Bacteroidota</taxon>
        <taxon>Bacteroidia</taxon>
        <taxon>Bacteroidales</taxon>
        <taxon>Prevotellaceae</taxon>
        <taxon>Hoylesella</taxon>
    </lineage>
</organism>
<sequence>MIVFMGLSIHPQITSYQPYLIMKLYQLLQAYDFDELMPVINDMFPGTSKFRPELKHAYELLLSMQPVASKKAIRYKILPGDTANHSYVGAEDTCFNATWEVCLGKDVSRERGVDLSDIELVANSLVNLCLQAKYPKVFEKDHQTLLKG</sequence>
<gene>
    <name evidence="1" type="ORF">HMPREF9019_1630</name>
</gene>
<keyword evidence="2" id="KW-1185">Reference proteome</keyword>
<name>D1W1N2_9BACT</name>
<evidence type="ECO:0000313" key="2">
    <source>
        <dbReference type="Proteomes" id="UP000004001"/>
    </source>
</evidence>
<dbReference type="Proteomes" id="UP000004001">
    <property type="component" value="Unassembled WGS sequence"/>
</dbReference>
<proteinExistence type="predicted"/>
<evidence type="ECO:0000313" key="1">
    <source>
        <dbReference type="EMBL" id="EFA96718.1"/>
    </source>
</evidence>
<dbReference type="EMBL" id="ADEF01000065">
    <property type="protein sequence ID" value="EFA96718.1"/>
    <property type="molecule type" value="Genomic_DNA"/>
</dbReference>
<dbReference type="AlphaFoldDB" id="D1W1N2"/>
<protein>
    <submittedName>
        <fullName evidence="1">Uncharacterized protein</fullName>
    </submittedName>
</protein>
<comment type="caution">
    <text evidence="1">The sequence shown here is derived from an EMBL/GenBank/DDBJ whole genome shotgun (WGS) entry which is preliminary data.</text>
</comment>
<accession>D1W1N2</accession>